<protein>
    <submittedName>
        <fullName evidence="1">Uncharacterized protein</fullName>
    </submittedName>
</protein>
<reference evidence="1 2" key="1">
    <citation type="submission" date="2016-06" db="EMBL/GenBank/DDBJ databases">
        <authorList>
            <person name="Kjaerup R.B."/>
            <person name="Dalgaard T.S."/>
            <person name="Juul-Madsen H.R."/>
        </authorList>
    </citation>
    <scope>NUCLEOTIDE SEQUENCE [LARGE SCALE GENOMIC DNA]</scope>
    <source>
        <strain evidence="1">LMG947</strain>
    </source>
</reference>
<dbReference type="Proteomes" id="UP000092503">
    <property type="component" value="Unassembled WGS sequence"/>
</dbReference>
<proteinExistence type="predicted"/>
<organism evidence="1 2">
    <name type="scientific">Xanthomonas bromi</name>
    <dbReference type="NCBI Taxonomy" id="56449"/>
    <lineage>
        <taxon>Bacteria</taxon>
        <taxon>Pseudomonadati</taxon>
        <taxon>Pseudomonadota</taxon>
        <taxon>Gammaproteobacteria</taxon>
        <taxon>Lysobacterales</taxon>
        <taxon>Lysobacteraceae</taxon>
        <taxon>Xanthomonas</taxon>
    </lineage>
</organism>
<dbReference type="AlphaFoldDB" id="A0A1C3NL71"/>
<sequence>MPRINHHVIKMPINAEMPINQAPRCRILRWLAWMKGSMLRLGWATVRTPINLPGWSGA</sequence>
<evidence type="ECO:0000313" key="1">
    <source>
        <dbReference type="EMBL" id="SBV51139.1"/>
    </source>
</evidence>
<evidence type="ECO:0000313" key="2">
    <source>
        <dbReference type="Proteomes" id="UP000092503"/>
    </source>
</evidence>
<gene>
    <name evidence="1" type="ORF">XBLMG947_1923</name>
</gene>
<name>A0A1C3NL71_9XANT</name>
<dbReference type="EMBL" id="FLTX01000027">
    <property type="protein sequence ID" value="SBV51139.1"/>
    <property type="molecule type" value="Genomic_DNA"/>
</dbReference>
<accession>A0A1C3NL71</accession>